<feature type="signal peptide" evidence="2">
    <location>
        <begin position="1"/>
        <end position="27"/>
    </location>
</feature>
<feature type="region of interest" description="Disordered" evidence="1">
    <location>
        <begin position="27"/>
        <end position="104"/>
    </location>
</feature>
<dbReference type="EMBL" id="RAPN01000001">
    <property type="protein sequence ID" value="RKD92057.1"/>
    <property type="molecule type" value="Genomic_DNA"/>
</dbReference>
<dbReference type="Proteomes" id="UP000283387">
    <property type="component" value="Unassembled WGS sequence"/>
</dbReference>
<dbReference type="AlphaFoldDB" id="A0A419W9B0"/>
<dbReference type="SUPFAM" id="SSF51126">
    <property type="entry name" value="Pectin lyase-like"/>
    <property type="match status" value="1"/>
</dbReference>
<dbReference type="RefSeq" id="WP_170154535.1">
    <property type="nucleotide sequence ID" value="NZ_RAPN01000001.1"/>
</dbReference>
<gene>
    <name evidence="3" type="ORF">BC643_2427</name>
</gene>
<feature type="compositionally biased region" description="Polar residues" evidence="1">
    <location>
        <begin position="27"/>
        <end position="44"/>
    </location>
</feature>
<dbReference type="InterPro" id="IPR012332">
    <property type="entry name" value="Autotransporter_pectin_lyase_C"/>
</dbReference>
<comment type="caution">
    <text evidence="3">The sequence shown here is derived from an EMBL/GenBank/DDBJ whole genome shotgun (WGS) entry which is preliminary data.</text>
</comment>
<evidence type="ECO:0000313" key="3">
    <source>
        <dbReference type="EMBL" id="RKD92057.1"/>
    </source>
</evidence>
<feature type="compositionally biased region" description="Pro residues" evidence="1">
    <location>
        <begin position="55"/>
        <end position="90"/>
    </location>
</feature>
<accession>A0A419W9B0</accession>
<evidence type="ECO:0000313" key="4">
    <source>
        <dbReference type="Proteomes" id="UP000283387"/>
    </source>
</evidence>
<feature type="chain" id="PRO_5019415353" evidence="2">
    <location>
        <begin position="28"/>
        <end position="507"/>
    </location>
</feature>
<keyword evidence="4" id="KW-1185">Reference proteome</keyword>
<sequence>MTIRRQLKFKLTTAAILAILLIGPACSSSKKTRQNGNNEQTAMNQPDMANRGDMPPGPPPNGDQPNGTPPGPPPNGQKPNGTPPGPPPDGKGPQGMPPGGMNEQFDNSLIKYAVLADKGKTTKSGETITAKDENQSAVYADNKATATLSHNRITTSGNTTSNDLSSFQGLNAAVLGRDESVIKMDHNTITTSGKGANAIFAYGKSTIYTDSDIIDCTDGGAHGIMASGGGTIVATNVQMITRGANSGAVATDRGSGTITVDGGTIKTTGPDSPGVYSTGKITVSNAEVSSTGAEVAVIEGSNSIVLNNCQLEYSFQNKWGVMIYQSFSGDAEGVDGHFEVNGGKLTSTDKKGPLFFVTNSNANIYINQAKVETASGILLNAAATNRWGHEGSNGGKAHLMAKKQVLQGDFVADKNSTIELDLETGSKLEGKINAENSAQNVAVKIDDSSNWSLTGDSYVNQIEVSVISGKIENISGNGHNIYYATADCPSLRGKTYQLKNGGSLIPR</sequence>
<evidence type="ECO:0000256" key="1">
    <source>
        <dbReference type="SAM" id="MobiDB-lite"/>
    </source>
</evidence>
<reference evidence="3 4" key="1">
    <citation type="submission" date="2018-09" db="EMBL/GenBank/DDBJ databases">
        <title>Genomic Encyclopedia of Archaeal and Bacterial Type Strains, Phase II (KMG-II): from individual species to whole genera.</title>
        <authorList>
            <person name="Goeker M."/>
        </authorList>
    </citation>
    <scope>NUCLEOTIDE SEQUENCE [LARGE SCALE GENOMIC DNA]</scope>
    <source>
        <strain evidence="3 4">DSM 27148</strain>
    </source>
</reference>
<organism evidence="3 4">
    <name type="scientific">Mangrovibacterium diazotrophicum</name>
    <dbReference type="NCBI Taxonomy" id="1261403"/>
    <lineage>
        <taxon>Bacteria</taxon>
        <taxon>Pseudomonadati</taxon>
        <taxon>Bacteroidota</taxon>
        <taxon>Bacteroidia</taxon>
        <taxon>Marinilabiliales</taxon>
        <taxon>Prolixibacteraceae</taxon>
        <taxon>Mangrovibacterium</taxon>
    </lineage>
</organism>
<protein>
    <submittedName>
        <fullName evidence="3">Uncharacterized protein</fullName>
    </submittedName>
</protein>
<dbReference type="InterPro" id="IPR011050">
    <property type="entry name" value="Pectin_lyase_fold/virulence"/>
</dbReference>
<dbReference type="Gene3D" id="2.160.20.20">
    <property type="match status" value="1"/>
</dbReference>
<name>A0A419W9B0_9BACT</name>
<evidence type="ECO:0000256" key="2">
    <source>
        <dbReference type="SAM" id="SignalP"/>
    </source>
</evidence>
<keyword evidence="2" id="KW-0732">Signal</keyword>
<proteinExistence type="predicted"/>